<keyword evidence="6" id="KW-1185">Reference proteome</keyword>
<keyword evidence="3 4" id="KW-0788">Thiol protease</keyword>
<protein>
    <recommendedName>
        <fullName evidence="4">Aminopeptidase</fullName>
    </recommendedName>
</protein>
<organism evidence="5 6">
    <name type="scientific">Leifsonia kafniensis</name>
    <dbReference type="NCBI Taxonomy" id="475957"/>
    <lineage>
        <taxon>Bacteria</taxon>
        <taxon>Bacillati</taxon>
        <taxon>Actinomycetota</taxon>
        <taxon>Actinomycetes</taxon>
        <taxon>Micrococcales</taxon>
        <taxon>Microbacteriaceae</taxon>
        <taxon>Leifsonia</taxon>
    </lineage>
</organism>
<dbReference type="InterPro" id="IPR004134">
    <property type="entry name" value="Peptidase_C1B"/>
</dbReference>
<keyword evidence="1 4" id="KW-0645">Protease</keyword>
<comment type="caution">
    <text evidence="5">The sequence shown here is derived from an EMBL/GenBank/DDBJ whole genome shotgun (WGS) entry which is preliminary data.</text>
</comment>
<gene>
    <name evidence="5" type="ORF">GCM10022381_28730</name>
</gene>
<dbReference type="InterPro" id="IPR000169">
    <property type="entry name" value="Pept_cys_AS"/>
</dbReference>
<dbReference type="PROSITE" id="PS00139">
    <property type="entry name" value="THIOL_PROTEASE_CYS"/>
    <property type="match status" value="1"/>
</dbReference>
<dbReference type="PANTHER" id="PTHR10363">
    <property type="entry name" value="BLEOMYCIN HYDROLASE"/>
    <property type="match status" value="1"/>
</dbReference>
<evidence type="ECO:0000256" key="1">
    <source>
        <dbReference type="ARBA" id="ARBA00022670"/>
    </source>
</evidence>
<evidence type="ECO:0000313" key="5">
    <source>
        <dbReference type="EMBL" id="GAA3884809.1"/>
    </source>
</evidence>
<accession>A0ABP7KQD1</accession>
<dbReference type="CDD" id="cd00585">
    <property type="entry name" value="Peptidase_C1B"/>
    <property type="match status" value="1"/>
</dbReference>
<keyword evidence="4" id="KW-0031">Aminopeptidase</keyword>
<reference evidence="6" key="1">
    <citation type="journal article" date="2019" name="Int. J. Syst. Evol. Microbiol.">
        <title>The Global Catalogue of Microorganisms (GCM) 10K type strain sequencing project: providing services to taxonomists for standard genome sequencing and annotation.</title>
        <authorList>
            <consortium name="The Broad Institute Genomics Platform"/>
            <consortium name="The Broad Institute Genome Sequencing Center for Infectious Disease"/>
            <person name="Wu L."/>
            <person name="Ma J."/>
        </authorList>
    </citation>
    <scope>NUCLEOTIDE SEQUENCE [LARGE SCALE GENOMIC DNA]</scope>
    <source>
        <strain evidence="6">JCM 17021</strain>
    </source>
</reference>
<dbReference type="Gene3D" id="3.90.70.10">
    <property type="entry name" value="Cysteine proteinases"/>
    <property type="match status" value="1"/>
</dbReference>
<dbReference type="PIRSF" id="PIRSF005700">
    <property type="entry name" value="PepC"/>
    <property type="match status" value="1"/>
</dbReference>
<dbReference type="PANTHER" id="PTHR10363:SF2">
    <property type="entry name" value="BLEOMYCIN HYDROLASE"/>
    <property type="match status" value="1"/>
</dbReference>
<dbReference type="Pfam" id="PF03051">
    <property type="entry name" value="Peptidase_C1_2"/>
    <property type="match status" value="1"/>
</dbReference>
<dbReference type="RefSeq" id="WP_345067937.1">
    <property type="nucleotide sequence ID" value="NZ_BAABCN010000009.1"/>
</dbReference>
<dbReference type="SUPFAM" id="SSF54001">
    <property type="entry name" value="Cysteine proteinases"/>
    <property type="match status" value="1"/>
</dbReference>
<dbReference type="InterPro" id="IPR038765">
    <property type="entry name" value="Papain-like_cys_pep_sf"/>
</dbReference>
<evidence type="ECO:0000256" key="4">
    <source>
        <dbReference type="PIRNR" id="PIRNR005700"/>
    </source>
</evidence>
<dbReference type="Proteomes" id="UP001501803">
    <property type="component" value="Unassembled WGS sequence"/>
</dbReference>
<dbReference type="EMBL" id="BAABCN010000009">
    <property type="protein sequence ID" value="GAA3884809.1"/>
    <property type="molecule type" value="Genomic_DNA"/>
</dbReference>
<keyword evidence="2 4" id="KW-0378">Hydrolase</keyword>
<proteinExistence type="inferred from homology"/>
<sequence>MNIHDDTKRIKGALAPERLQAWDAEFAADPAGRLAMNAVTRTSVDEVALDRQRLLGVQLSMSNRLDNWDAADQKRSGRCWLFAALNLLRSDARKKLGVKNFEFSQNHAMYWDKIERANYFLEDMITLASSTPDDRVPMFLLGNVLDDGGQWNMEVAVFDKHGVVPKSLMPETESSSNTSRMNASLRTLLRKGARLLREAVTEGASESTIDDMKQSILRDTHRVLTIHLGVPPQSFDWRWNDDDGGFHDGGSLTPQQFLAEYTEIALSDYVCLVDDPRAEHPKGRALTVAHLGNVVGGDPVLYLNTDPDTMKRIAAEAIVAGEPVWFGCDVDPQMEGKQGIWAADLIDYSAVYGVDLATTKEERVRYGDSAMTHAMLFTGVDLVDGAPQRWRVENSWGTEKFDKGFCTMDDSWFDEYVFEVVVQKDRLPEELRAALTEAPIVLNPWDPMGALA</sequence>
<evidence type="ECO:0000256" key="3">
    <source>
        <dbReference type="ARBA" id="ARBA00022807"/>
    </source>
</evidence>
<comment type="similarity">
    <text evidence="4">Belongs to the peptidase C1 family.</text>
</comment>
<evidence type="ECO:0000256" key="2">
    <source>
        <dbReference type="ARBA" id="ARBA00022801"/>
    </source>
</evidence>
<name>A0ABP7KQD1_9MICO</name>
<evidence type="ECO:0000313" key="6">
    <source>
        <dbReference type="Proteomes" id="UP001501803"/>
    </source>
</evidence>